<dbReference type="RefSeq" id="WP_395823871.1">
    <property type="nucleotide sequence ID" value="NZ_CP043494.1"/>
</dbReference>
<name>A0ABY9WVS7_9BACT</name>
<dbReference type="InterPro" id="IPR045175">
    <property type="entry name" value="M28_fam"/>
</dbReference>
<dbReference type="PROSITE" id="PS51257">
    <property type="entry name" value="PROKAR_LIPOPROTEIN"/>
    <property type="match status" value="1"/>
</dbReference>
<dbReference type="PANTHER" id="PTHR12147">
    <property type="entry name" value="METALLOPEPTIDASE M28 FAMILY MEMBER"/>
    <property type="match status" value="1"/>
</dbReference>
<evidence type="ECO:0000313" key="3">
    <source>
        <dbReference type="EMBL" id="WNG46957.1"/>
    </source>
</evidence>
<dbReference type="Gene3D" id="3.40.630.10">
    <property type="entry name" value="Zn peptidases"/>
    <property type="match status" value="1"/>
</dbReference>
<evidence type="ECO:0000256" key="1">
    <source>
        <dbReference type="SAM" id="SignalP"/>
    </source>
</evidence>
<feature type="chain" id="PRO_5046645018" evidence="1">
    <location>
        <begin position="19"/>
        <end position="336"/>
    </location>
</feature>
<keyword evidence="4" id="KW-1185">Reference proteome</keyword>
<organism evidence="3 4">
    <name type="scientific">Archangium minus</name>
    <dbReference type="NCBI Taxonomy" id="83450"/>
    <lineage>
        <taxon>Bacteria</taxon>
        <taxon>Pseudomonadati</taxon>
        <taxon>Myxococcota</taxon>
        <taxon>Myxococcia</taxon>
        <taxon>Myxococcales</taxon>
        <taxon>Cystobacterineae</taxon>
        <taxon>Archangiaceae</taxon>
        <taxon>Archangium</taxon>
    </lineage>
</organism>
<feature type="domain" description="Peptidase M28" evidence="2">
    <location>
        <begin position="113"/>
        <end position="324"/>
    </location>
</feature>
<reference evidence="3 4" key="1">
    <citation type="submission" date="2019-08" db="EMBL/GenBank/DDBJ databases">
        <title>Archangium and Cystobacter genomes.</title>
        <authorList>
            <person name="Chen I.-C.K."/>
            <person name="Wielgoss S."/>
        </authorList>
    </citation>
    <scope>NUCLEOTIDE SEQUENCE [LARGE SCALE GENOMIC DNA]</scope>
    <source>
        <strain evidence="3 4">Cbm 6</strain>
    </source>
</reference>
<dbReference type="EMBL" id="CP043494">
    <property type="protein sequence ID" value="WNG46957.1"/>
    <property type="molecule type" value="Genomic_DNA"/>
</dbReference>
<sequence length="336" mass="36498">MRALFAALLFLAVSSCTSRSPVDEAAVTRVGDFAIVVEKDRLMSDVKALEKAHLEDTPIDCTVLDLEKINTEHSPVCHLTREKARQFVRERFEALGYTVTTQDTEDPHFPTSNVVAELRGTERPDEVVMVGAHYDAFYSGSDDNSSGVAAMLEMARLAAGKRFARTVRFVGFDLEEIGVVGSARYVQALPGETLVASIIFDCIGYKDASPGSQQQLPGFPIPTTGDFIAAIANEQSRPRLEELNVLGNRLGFVPIRGAIMPIDGSGPLAGNLMRSDHGPFWTAGQSALFLTDTANFRNPHYHRQTDVPSTLDPDFLAGVTRLSAAGLAFWAEGPQP</sequence>
<dbReference type="InterPro" id="IPR007484">
    <property type="entry name" value="Peptidase_M28"/>
</dbReference>
<evidence type="ECO:0000313" key="4">
    <source>
        <dbReference type="Proteomes" id="UP001611383"/>
    </source>
</evidence>
<gene>
    <name evidence="3" type="ORF">F0U60_24615</name>
</gene>
<feature type="signal peptide" evidence="1">
    <location>
        <begin position="1"/>
        <end position="18"/>
    </location>
</feature>
<evidence type="ECO:0000259" key="2">
    <source>
        <dbReference type="Pfam" id="PF04389"/>
    </source>
</evidence>
<dbReference type="Pfam" id="PF04389">
    <property type="entry name" value="Peptidase_M28"/>
    <property type="match status" value="1"/>
</dbReference>
<dbReference type="Proteomes" id="UP001611383">
    <property type="component" value="Chromosome"/>
</dbReference>
<dbReference type="SUPFAM" id="SSF53187">
    <property type="entry name" value="Zn-dependent exopeptidases"/>
    <property type="match status" value="1"/>
</dbReference>
<dbReference type="PANTHER" id="PTHR12147:SF26">
    <property type="entry name" value="PEPTIDASE M28 DOMAIN-CONTAINING PROTEIN"/>
    <property type="match status" value="1"/>
</dbReference>
<accession>A0ABY9WVS7</accession>
<proteinExistence type="predicted"/>
<keyword evidence="1" id="KW-0732">Signal</keyword>
<protein>
    <submittedName>
        <fullName evidence="3">M28 family peptidase</fullName>
    </submittedName>
</protein>